<organism evidence="2 3">
    <name type="scientific">Methylomarinovum tepidoasis</name>
    <dbReference type="NCBI Taxonomy" id="2840183"/>
    <lineage>
        <taxon>Bacteria</taxon>
        <taxon>Pseudomonadati</taxon>
        <taxon>Pseudomonadota</taxon>
        <taxon>Gammaproteobacteria</taxon>
        <taxon>Methylococcales</taxon>
        <taxon>Methylothermaceae</taxon>
        <taxon>Methylomarinovum</taxon>
    </lineage>
</organism>
<protein>
    <recommendedName>
        <fullName evidence="4">DUF2959 domain-containing protein</fullName>
    </recommendedName>
</protein>
<dbReference type="KEGG" id="meiy:MIN45_P1876"/>
<dbReference type="InterPro" id="IPR021342">
    <property type="entry name" value="DUF2959"/>
</dbReference>
<gene>
    <name evidence="2" type="ORF">MIN45_P1876</name>
</gene>
<sequence length="228" mass="26673">MKLPVRAERRRTLSQRLSRFVLERIRQAYYRMAESATGSHKRDFLVARVEDARTGLEETKEQLQTTLERFSALIAYDGGSLASYYRALKREFDRSEQKAEEVRDHIDTIESLAESLFTEWEDELALYTNRSLRSKSRQKLRLTQRHYKRLIGAMRKAESRIDPVLGAFRDQILFLKHNLNAQAIAALQHELNHVSVDIAAMIKVMEQSIQQADRFIRTLEEPKELPKP</sequence>
<feature type="coiled-coil region" evidence="1">
    <location>
        <begin position="46"/>
        <end position="105"/>
    </location>
</feature>
<evidence type="ECO:0000256" key="1">
    <source>
        <dbReference type="SAM" id="Coils"/>
    </source>
</evidence>
<dbReference type="EMBL" id="AP024718">
    <property type="protein sequence ID" value="BCX89503.1"/>
    <property type="molecule type" value="Genomic_DNA"/>
</dbReference>
<keyword evidence="1" id="KW-0175">Coiled coil</keyword>
<dbReference type="Proteomes" id="UP001321450">
    <property type="component" value="Chromosome"/>
</dbReference>
<reference evidence="3" key="1">
    <citation type="journal article" date="2024" name="Int. J. Syst. Evol. Microbiol.">
        <title>Methylomarinovum tepidoasis sp. nov., a moderately thermophilic methanotroph of the family Methylothermaceae isolated from a deep-sea hydrothermal field.</title>
        <authorList>
            <person name="Hirayama H."/>
            <person name="Takaki Y."/>
            <person name="Abe M."/>
            <person name="Miyazaki M."/>
            <person name="Uematsu K."/>
            <person name="Matsui Y."/>
            <person name="Takai K."/>
        </authorList>
    </citation>
    <scope>NUCLEOTIDE SEQUENCE [LARGE SCALE GENOMIC DNA]</scope>
    <source>
        <strain evidence="3">IN45</strain>
    </source>
</reference>
<evidence type="ECO:0008006" key="4">
    <source>
        <dbReference type="Google" id="ProtNLM"/>
    </source>
</evidence>
<dbReference type="AlphaFoldDB" id="A0AAU9C0Q8"/>
<accession>A0AAU9C0Q8</accession>
<keyword evidence="3" id="KW-1185">Reference proteome</keyword>
<evidence type="ECO:0000313" key="3">
    <source>
        <dbReference type="Proteomes" id="UP001321450"/>
    </source>
</evidence>
<evidence type="ECO:0000313" key="2">
    <source>
        <dbReference type="EMBL" id="BCX89503.1"/>
    </source>
</evidence>
<proteinExistence type="predicted"/>
<dbReference type="RefSeq" id="WP_286291855.1">
    <property type="nucleotide sequence ID" value="NZ_AP024718.1"/>
</dbReference>
<name>A0AAU9C0Q8_9GAMM</name>
<dbReference type="Pfam" id="PF11172">
    <property type="entry name" value="DUF2959"/>
    <property type="match status" value="1"/>
</dbReference>